<dbReference type="SUPFAM" id="SSF75169">
    <property type="entry name" value="DsrEFH-like"/>
    <property type="match status" value="1"/>
</dbReference>
<dbReference type="EMBL" id="FNII01000002">
    <property type="protein sequence ID" value="SDN11290.1"/>
    <property type="molecule type" value="Genomic_DNA"/>
</dbReference>
<dbReference type="GO" id="GO:1990228">
    <property type="term" value="C:sulfurtransferase complex"/>
    <property type="evidence" value="ECO:0007669"/>
    <property type="project" value="TreeGrafter"/>
</dbReference>
<dbReference type="PANTHER" id="PTHR37526">
    <property type="entry name" value="PROTEIN TUSB"/>
    <property type="match status" value="1"/>
</dbReference>
<dbReference type="NCBIfam" id="TIGR03011">
    <property type="entry name" value="sulf_tusB_dsrH"/>
    <property type="match status" value="1"/>
</dbReference>
<dbReference type="AlphaFoldDB" id="A0A1G9YQP4"/>
<proteinExistence type="predicted"/>
<organism evidence="1 2">
    <name type="scientific">Vreelandella arcis</name>
    <dbReference type="NCBI Taxonomy" id="416873"/>
    <lineage>
        <taxon>Bacteria</taxon>
        <taxon>Pseudomonadati</taxon>
        <taxon>Pseudomonadota</taxon>
        <taxon>Gammaproteobacteria</taxon>
        <taxon>Oceanospirillales</taxon>
        <taxon>Halomonadaceae</taxon>
        <taxon>Vreelandella</taxon>
    </lineage>
</organism>
<name>A0A1G9YQP4_9GAMM</name>
<dbReference type="STRING" id="416873.SAMN04487951_102279"/>
<dbReference type="Pfam" id="PF04077">
    <property type="entry name" value="DsrH"/>
    <property type="match status" value="1"/>
</dbReference>
<keyword evidence="2" id="KW-1185">Reference proteome</keyword>
<dbReference type="GO" id="GO:0002143">
    <property type="term" value="P:tRNA wobble position uridine thiolation"/>
    <property type="evidence" value="ECO:0007669"/>
    <property type="project" value="InterPro"/>
</dbReference>
<reference evidence="2" key="1">
    <citation type="submission" date="2016-10" db="EMBL/GenBank/DDBJ databases">
        <authorList>
            <person name="Varghese N."/>
            <person name="Submissions S."/>
        </authorList>
    </citation>
    <scope>NUCLEOTIDE SEQUENCE [LARGE SCALE GENOMIC DNA]</scope>
    <source>
        <strain evidence="2">CGMCC 1.6494</strain>
    </source>
</reference>
<dbReference type="InterPro" id="IPR027396">
    <property type="entry name" value="DsrEFH-like"/>
</dbReference>
<dbReference type="InterPro" id="IPR007215">
    <property type="entry name" value="Sulphur_relay_TusB/DsrH"/>
</dbReference>
<dbReference type="Gene3D" id="3.40.1260.10">
    <property type="entry name" value="DsrEFH-like"/>
    <property type="match status" value="1"/>
</dbReference>
<dbReference type="Proteomes" id="UP000199677">
    <property type="component" value="Unassembled WGS sequence"/>
</dbReference>
<dbReference type="OrthoDB" id="9795117at2"/>
<evidence type="ECO:0000313" key="2">
    <source>
        <dbReference type="Proteomes" id="UP000199677"/>
    </source>
</evidence>
<accession>A0A1G9YQP4</accession>
<sequence length="96" mass="10683">MILHILTTAPLSDAARQAEQAINPGDALLLIEEAVSAALQPDLDCWKQTDYPVFLLEEDLVARGFANAASHHRLATVDIEGFVQLTEQYEQSITWY</sequence>
<dbReference type="PANTHER" id="PTHR37526:SF1">
    <property type="entry name" value="PROTEIN TUSB"/>
    <property type="match status" value="1"/>
</dbReference>
<dbReference type="RefSeq" id="WP_089702468.1">
    <property type="nucleotide sequence ID" value="NZ_FNII01000002.1"/>
</dbReference>
<evidence type="ECO:0000313" key="1">
    <source>
        <dbReference type="EMBL" id="SDN11290.1"/>
    </source>
</evidence>
<gene>
    <name evidence="1" type="ORF">SAMN04487951_102279</name>
</gene>
<protein>
    <submittedName>
        <fullName evidence="1">tRNA 2-thiouridine synthesizing protein B</fullName>
    </submittedName>
</protein>